<comment type="similarity">
    <text evidence="7">Belongs to the binding-protein-dependent transport system permease family.</text>
</comment>
<dbReference type="AlphaFoldDB" id="A0A174EKJ3"/>
<keyword evidence="13" id="KW-1185">Reference proteome</keyword>
<gene>
    <name evidence="9" type="primary">ycjO_7</name>
    <name evidence="9" type="ORF">ERS852406_01856</name>
    <name evidence="11" type="ORF">G5B05_09050</name>
    <name evidence="10" type="ORF">L0N21_01015</name>
</gene>
<feature type="transmembrane region" description="Helical" evidence="7">
    <location>
        <begin position="84"/>
        <end position="108"/>
    </location>
</feature>
<dbReference type="PANTHER" id="PTHR30193">
    <property type="entry name" value="ABC TRANSPORTER PERMEASE PROTEIN"/>
    <property type="match status" value="1"/>
</dbReference>
<protein>
    <submittedName>
        <fullName evidence="10">ABC transporter permease subunit</fullName>
    </submittedName>
    <submittedName>
        <fullName evidence="9">Inner membrane ABC transporter permease protein ycjO</fullName>
    </submittedName>
    <submittedName>
        <fullName evidence="11">Sugar ABC transporter permease</fullName>
    </submittedName>
</protein>
<dbReference type="Proteomes" id="UP000768180">
    <property type="component" value="Unassembled WGS sequence"/>
</dbReference>
<accession>A0A174EKJ3</accession>
<evidence type="ECO:0000313" key="13">
    <source>
        <dbReference type="Proteomes" id="UP000768180"/>
    </source>
</evidence>
<proteinExistence type="inferred from homology"/>
<feature type="transmembrane region" description="Helical" evidence="7">
    <location>
        <begin position="120"/>
        <end position="140"/>
    </location>
</feature>
<keyword evidence="5 7" id="KW-1133">Transmembrane helix</keyword>
<dbReference type="GO" id="GO:0055085">
    <property type="term" value="P:transmembrane transport"/>
    <property type="evidence" value="ECO:0007669"/>
    <property type="project" value="InterPro"/>
</dbReference>
<dbReference type="Proteomes" id="UP000095706">
    <property type="component" value="Unassembled WGS sequence"/>
</dbReference>
<dbReference type="InterPro" id="IPR035906">
    <property type="entry name" value="MetI-like_sf"/>
</dbReference>
<dbReference type="Pfam" id="PF00528">
    <property type="entry name" value="BPD_transp_1"/>
    <property type="match status" value="1"/>
</dbReference>
<dbReference type="PROSITE" id="PS50928">
    <property type="entry name" value="ABC_TM1"/>
    <property type="match status" value="1"/>
</dbReference>
<evidence type="ECO:0000256" key="1">
    <source>
        <dbReference type="ARBA" id="ARBA00004651"/>
    </source>
</evidence>
<evidence type="ECO:0000256" key="3">
    <source>
        <dbReference type="ARBA" id="ARBA00022475"/>
    </source>
</evidence>
<reference evidence="9 12" key="1">
    <citation type="submission" date="2015-09" db="EMBL/GenBank/DDBJ databases">
        <authorList>
            <consortium name="Pathogen Informatics"/>
        </authorList>
    </citation>
    <scope>NUCLEOTIDE SEQUENCE [LARGE SCALE GENOMIC DNA]</scope>
    <source>
        <strain evidence="9 12">2789STDY5608849</strain>
    </source>
</reference>
<reference evidence="11" key="3">
    <citation type="submission" date="2020-02" db="EMBL/GenBank/DDBJ databases">
        <authorList>
            <person name="Littmann E."/>
            <person name="Sorbara M."/>
        </authorList>
    </citation>
    <scope>NUCLEOTIDE SEQUENCE</scope>
    <source>
        <strain evidence="11">MSK.14.54</strain>
    </source>
</reference>
<feature type="transmembrane region" description="Helical" evidence="7">
    <location>
        <begin position="21"/>
        <end position="47"/>
    </location>
</feature>
<dbReference type="InterPro" id="IPR051393">
    <property type="entry name" value="ABC_transporter_permease"/>
</dbReference>
<dbReference type="CDD" id="cd06261">
    <property type="entry name" value="TM_PBP2"/>
    <property type="match status" value="1"/>
</dbReference>
<name>A0A174EKJ3_9FIRM</name>
<evidence type="ECO:0000313" key="12">
    <source>
        <dbReference type="Proteomes" id="UP000095706"/>
    </source>
</evidence>
<evidence type="ECO:0000313" key="9">
    <source>
        <dbReference type="EMBL" id="CUO38492.1"/>
    </source>
</evidence>
<evidence type="ECO:0000256" key="2">
    <source>
        <dbReference type="ARBA" id="ARBA00022448"/>
    </source>
</evidence>
<evidence type="ECO:0000256" key="6">
    <source>
        <dbReference type="ARBA" id="ARBA00023136"/>
    </source>
</evidence>
<dbReference type="Gene3D" id="1.10.3720.10">
    <property type="entry name" value="MetI-like"/>
    <property type="match status" value="1"/>
</dbReference>
<dbReference type="EMBL" id="JAKNFS010000001">
    <property type="protein sequence ID" value="MCG4764108.1"/>
    <property type="molecule type" value="Genomic_DNA"/>
</dbReference>
<dbReference type="SUPFAM" id="SSF161098">
    <property type="entry name" value="MetI-like"/>
    <property type="match status" value="1"/>
</dbReference>
<dbReference type="InterPro" id="IPR000515">
    <property type="entry name" value="MetI-like"/>
</dbReference>
<sequence length="312" mass="35312">MKKAEVKKGKKKNVLKEYWPLYLMMLPALLYLLINNYIPMAGMVIAFKKLNFAKGIWASPWAGLKNFKFLFASKDAWIITRNTLLYNVAFILVNMVVGIAIAILITEVRNTKLKKIYQSAILLPFLMSMVILSYIVYALLSAENGLVNNSILPLFHIDPIQWYQKPKYWPAILIIANCWKGVGYGCLIYIASLIGIDPSFYEAARLDGASKWQEITKITLPSLVPTIITLLLLSIGRIFYSDFGLFYQVPMNSGVLFPTTNVIDTYVYRALIEQGNISMSSAAGVYQSLVGFCVVMLSNWIVRRVDKDQALF</sequence>
<reference evidence="10" key="4">
    <citation type="submission" date="2022-01" db="EMBL/GenBank/DDBJ databases">
        <title>Collection of gut derived symbiotic bacterial strains cultured from healthy donors.</title>
        <authorList>
            <person name="Lin H."/>
            <person name="Kohout C."/>
            <person name="Waligurski E."/>
            <person name="Pamer E.G."/>
        </authorList>
    </citation>
    <scope>NUCLEOTIDE SEQUENCE</scope>
    <source>
        <strain evidence="10">DFI.5.49</strain>
    </source>
</reference>
<feature type="transmembrane region" description="Helical" evidence="7">
    <location>
        <begin position="284"/>
        <end position="302"/>
    </location>
</feature>
<evidence type="ECO:0000313" key="11">
    <source>
        <dbReference type="EMBL" id="NSE16552.1"/>
    </source>
</evidence>
<comment type="subcellular location">
    <subcellularLocation>
        <location evidence="1 7">Cell membrane</location>
        <topology evidence="1 7">Multi-pass membrane protein</topology>
    </subcellularLocation>
</comment>
<keyword evidence="3" id="KW-1003">Cell membrane</keyword>
<keyword evidence="4 7" id="KW-0812">Transmembrane</keyword>
<dbReference type="RefSeq" id="WP_055227831.1">
    <property type="nucleotide sequence ID" value="NZ_CYYV01000008.1"/>
</dbReference>
<feature type="transmembrane region" description="Helical" evidence="7">
    <location>
        <begin position="168"/>
        <end position="197"/>
    </location>
</feature>
<evidence type="ECO:0000256" key="7">
    <source>
        <dbReference type="RuleBase" id="RU363032"/>
    </source>
</evidence>
<dbReference type="EMBL" id="CYYV01000008">
    <property type="protein sequence ID" value="CUO38492.1"/>
    <property type="molecule type" value="Genomic_DNA"/>
</dbReference>
<evidence type="ECO:0000259" key="8">
    <source>
        <dbReference type="PROSITE" id="PS50928"/>
    </source>
</evidence>
<keyword evidence="2 7" id="KW-0813">Transport</keyword>
<dbReference type="PANTHER" id="PTHR30193:SF44">
    <property type="entry name" value="LACTOSE TRANSPORT SYSTEM PERMEASE PROTEIN LACF"/>
    <property type="match status" value="1"/>
</dbReference>
<feature type="transmembrane region" description="Helical" evidence="7">
    <location>
        <begin position="218"/>
        <end position="240"/>
    </location>
</feature>
<reference evidence="11 13" key="2">
    <citation type="journal article" date="2020" name="Cell Host Microbe">
        <title>Functional and Genomic Variation between Human-Derived Isolates of Lachnospiraceae Reveals Inter- and Intra-Species Diversity.</title>
        <authorList>
            <person name="Sorbara M.T."/>
            <person name="Littmann E.R."/>
            <person name="Fontana E."/>
            <person name="Moody T.U."/>
            <person name="Kohout C.E."/>
            <person name="Gjonbalaj M."/>
            <person name="Eaton V."/>
            <person name="Seok R."/>
            <person name="Leiner I.M."/>
            <person name="Pamer E.G."/>
        </authorList>
    </citation>
    <scope>NUCLEOTIDE SEQUENCE [LARGE SCALE GENOMIC DNA]</scope>
    <source>
        <strain evidence="11 13">MSK.14.54</strain>
    </source>
</reference>
<evidence type="ECO:0000313" key="10">
    <source>
        <dbReference type="EMBL" id="MCG4764108.1"/>
    </source>
</evidence>
<organism evidence="9 12">
    <name type="scientific">Fusicatenibacter saccharivorans</name>
    <dbReference type="NCBI Taxonomy" id="1150298"/>
    <lineage>
        <taxon>Bacteria</taxon>
        <taxon>Bacillati</taxon>
        <taxon>Bacillota</taxon>
        <taxon>Clostridia</taxon>
        <taxon>Lachnospirales</taxon>
        <taxon>Lachnospiraceae</taxon>
        <taxon>Fusicatenibacter</taxon>
    </lineage>
</organism>
<feature type="domain" description="ABC transmembrane type-1" evidence="8">
    <location>
        <begin position="80"/>
        <end position="298"/>
    </location>
</feature>
<dbReference type="EMBL" id="JAAITQ010000014">
    <property type="protein sequence ID" value="NSE16552.1"/>
    <property type="molecule type" value="Genomic_DNA"/>
</dbReference>
<evidence type="ECO:0000256" key="4">
    <source>
        <dbReference type="ARBA" id="ARBA00022692"/>
    </source>
</evidence>
<keyword evidence="6 7" id="KW-0472">Membrane</keyword>
<evidence type="ECO:0000256" key="5">
    <source>
        <dbReference type="ARBA" id="ARBA00022989"/>
    </source>
</evidence>
<dbReference type="GO" id="GO:0005886">
    <property type="term" value="C:plasma membrane"/>
    <property type="evidence" value="ECO:0007669"/>
    <property type="project" value="UniProtKB-SubCell"/>
</dbReference>
<dbReference type="Proteomes" id="UP001199915">
    <property type="component" value="Unassembled WGS sequence"/>
</dbReference>